<dbReference type="PROSITE" id="PS51669">
    <property type="entry name" value="4FE4S_MOW_BIS_MGD"/>
    <property type="match status" value="1"/>
</dbReference>
<dbReference type="STRING" id="81858.BST23_07330"/>
<keyword evidence="2" id="KW-0479">Metal-binding</keyword>
<dbReference type="SMART" id="SM00926">
    <property type="entry name" value="Molybdop_Fe4S4"/>
    <property type="match status" value="1"/>
</dbReference>
<dbReference type="RefSeq" id="WP_083042703.1">
    <property type="nucleotide sequence ID" value="NZ_MVHP01000006.1"/>
</dbReference>
<dbReference type="InterPro" id="IPR050612">
    <property type="entry name" value="Prok_Mopterin_Oxidored"/>
</dbReference>
<dbReference type="InterPro" id="IPR009010">
    <property type="entry name" value="Asp_de-COase-like_dom_sf"/>
</dbReference>
<comment type="similarity">
    <text evidence="1">Belongs to the prokaryotic molybdopterin-containing oxidoreductase family.</text>
</comment>
<evidence type="ECO:0000256" key="4">
    <source>
        <dbReference type="ARBA" id="ARBA00023014"/>
    </source>
</evidence>
<evidence type="ECO:0000259" key="5">
    <source>
        <dbReference type="PROSITE" id="PS51669"/>
    </source>
</evidence>
<dbReference type="EMBL" id="MVHP01000006">
    <property type="protein sequence ID" value="ORA67160.1"/>
    <property type="molecule type" value="Genomic_DNA"/>
</dbReference>
<sequence length="728" mass="80296">MERKVHTFCRICVASCGLEVTVDDESNTVISIEPDRQNPYTWGDFCRKGKTAHQAVQHPNRITRPMKRVGDRYVETSYDEAISAIAERLNDIIDRHGADAIGSYNGNPIGFTFTNATWYSGLLDAIGTKNRFFYGSVDQNGGHIVCEQLYGIEQVSLVPDIDDCDCFLMLGMDPAVSKFNWMENNPRGWQRVLQRQQAGAYVIVVDPRTSSTAACADNHVAILPGRDWAFLLALIKVILDENLERLSTTLPIVGMDDLRGLVGEADLGDLAERCGVSVATVQDVARRFAGARRAMCVAHTGVSQNENGTLGEWLSHVLNLITDRTDRPGGRRFERGVIDIGKVLAMVAPSTKHRSRVRGLPAIVGYHAVAEIPDEINTPGPGQIKAMLIAFGNPVVSGPDGRALDEALSALDFLVVIDIVQRESHRHADWLIPGTHWLERSELSPVLASLQEVPYIQYGAQALDKPEGVLEEWEFCEALAAAMGRNLFGKPGVNRFIALTKKLARWTNRPGLAMNPDWVVRGMLAAGRRVKYADIIKAPHGLVYGPRRYGDLAKALRTPDKRVRIAPEMFVEATREALRRRPVEGDEFPLLLANKRTREAMNSWLNESPGLRAQQDNAIEIHPADAGKVGIRDGDRVRVISKTNTIELPAIVTTSIRPGVVCSPHGWGGRHFDPHTGTAVGQLGTNRNLLVDNQRIDPLSQLPVFNSTAVRVELIGAEDRSDEAARRT</sequence>
<evidence type="ECO:0000256" key="2">
    <source>
        <dbReference type="ARBA" id="ARBA00022723"/>
    </source>
</evidence>
<dbReference type="PANTHER" id="PTHR43742:SF2">
    <property type="entry name" value="ASSIMILATORY NITRATE REDUCTASE CATALYTIC SUBUNIT"/>
    <property type="match status" value="1"/>
</dbReference>
<dbReference type="OrthoDB" id="7376058at2"/>
<reference evidence="6 7" key="1">
    <citation type="submission" date="2017-02" db="EMBL/GenBank/DDBJ databases">
        <title>The new phylogeny of genus Mycobacterium.</title>
        <authorList>
            <person name="Tortoli E."/>
            <person name="Trovato A."/>
            <person name="Cirillo D.M."/>
        </authorList>
    </citation>
    <scope>NUCLEOTIDE SEQUENCE [LARGE SCALE GENOMIC DNA]</scope>
    <source>
        <strain evidence="6 7">FI-09383</strain>
    </source>
</reference>
<accession>A0A1X0D5Z3</accession>
<protein>
    <submittedName>
        <fullName evidence="6">Formate dehydrogenase</fullName>
    </submittedName>
</protein>
<dbReference type="Gene3D" id="2.20.25.90">
    <property type="entry name" value="ADC-like domains"/>
    <property type="match status" value="1"/>
</dbReference>
<dbReference type="Proteomes" id="UP000192772">
    <property type="component" value="Unassembled WGS sequence"/>
</dbReference>
<dbReference type="InterPro" id="IPR006656">
    <property type="entry name" value="Mopterin_OxRdtase"/>
</dbReference>
<comment type="caution">
    <text evidence="6">The sequence shown here is derived from an EMBL/GenBank/DDBJ whole genome shotgun (WGS) entry which is preliminary data.</text>
</comment>
<name>A0A1X0D5Z3_9MYCO</name>
<keyword evidence="3" id="KW-0408">Iron</keyword>
<organism evidence="6 7">
    <name type="scientific">Mycolicibacterium elephantis</name>
    <dbReference type="NCBI Taxonomy" id="81858"/>
    <lineage>
        <taxon>Bacteria</taxon>
        <taxon>Bacillati</taxon>
        <taxon>Actinomycetota</taxon>
        <taxon>Actinomycetes</taxon>
        <taxon>Mycobacteriales</taxon>
        <taxon>Mycobacteriaceae</taxon>
        <taxon>Mycolicibacterium</taxon>
    </lineage>
</organism>
<dbReference type="Gene3D" id="3.40.50.740">
    <property type="match status" value="1"/>
</dbReference>
<proteinExistence type="inferred from homology"/>
<dbReference type="Gene3D" id="3.40.228.10">
    <property type="entry name" value="Dimethylsulfoxide Reductase, domain 2"/>
    <property type="match status" value="1"/>
</dbReference>
<keyword evidence="4" id="KW-0411">Iron-sulfur</keyword>
<gene>
    <name evidence="6" type="ORF">BST23_07330</name>
</gene>
<dbReference type="Pfam" id="PF01568">
    <property type="entry name" value="Molydop_binding"/>
    <property type="match status" value="1"/>
</dbReference>
<dbReference type="PANTHER" id="PTHR43742">
    <property type="entry name" value="TRIMETHYLAMINE-N-OXIDE REDUCTASE"/>
    <property type="match status" value="1"/>
</dbReference>
<dbReference type="GO" id="GO:0043546">
    <property type="term" value="F:molybdopterin cofactor binding"/>
    <property type="evidence" value="ECO:0007669"/>
    <property type="project" value="InterPro"/>
</dbReference>
<evidence type="ECO:0000256" key="3">
    <source>
        <dbReference type="ARBA" id="ARBA00023004"/>
    </source>
</evidence>
<dbReference type="InterPro" id="IPR006963">
    <property type="entry name" value="Mopterin_OxRdtase_4Fe-4S_dom"/>
</dbReference>
<evidence type="ECO:0000256" key="1">
    <source>
        <dbReference type="ARBA" id="ARBA00010312"/>
    </source>
</evidence>
<dbReference type="SUPFAM" id="SSF50692">
    <property type="entry name" value="ADC-like"/>
    <property type="match status" value="1"/>
</dbReference>
<evidence type="ECO:0000313" key="6">
    <source>
        <dbReference type="EMBL" id="ORA67160.1"/>
    </source>
</evidence>
<evidence type="ECO:0000313" key="7">
    <source>
        <dbReference type="Proteomes" id="UP000192772"/>
    </source>
</evidence>
<dbReference type="Pfam" id="PF04879">
    <property type="entry name" value="Molybdop_Fe4S4"/>
    <property type="match status" value="1"/>
</dbReference>
<dbReference type="Pfam" id="PF00384">
    <property type="entry name" value="Molybdopterin"/>
    <property type="match status" value="1"/>
</dbReference>
<dbReference type="GO" id="GO:0016491">
    <property type="term" value="F:oxidoreductase activity"/>
    <property type="evidence" value="ECO:0007669"/>
    <property type="project" value="InterPro"/>
</dbReference>
<dbReference type="Gene3D" id="2.40.40.20">
    <property type="match status" value="1"/>
</dbReference>
<dbReference type="SUPFAM" id="SSF53706">
    <property type="entry name" value="Formate dehydrogenase/DMSO reductase, domains 1-3"/>
    <property type="match status" value="1"/>
</dbReference>
<dbReference type="GO" id="GO:0051536">
    <property type="term" value="F:iron-sulfur cluster binding"/>
    <property type="evidence" value="ECO:0007669"/>
    <property type="project" value="UniProtKB-KW"/>
</dbReference>
<dbReference type="AlphaFoldDB" id="A0A1X0D5Z3"/>
<feature type="domain" description="4Fe-4S Mo/W bis-MGD-type" evidence="5">
    <location>
        <begin position="2"/>
        <end position="60"/>
    </location>
</feature>
<dbReference type="GO" id="GO:0046872">
    <property type="term" value="F:metal ion binding"/>
    <property type="evidence" value="ECO:0007669"/>
    <property type="project" value="UniProtKB-KW"/>
</dbReference>
<dbReference type="InterPro" id="IPR006657">
    <property type="entry name" value="MoPterin_dinucl-bd_dom"/>
</dbReference>